<name>A0A229TDK7_9PSEU</name>
<evidence type="ECO:0000313" key="2">
    <source>
        <dbReference type="Proteomes" id="UP000215199"/>
    </source>
</evidence>
<evidence type="ECO:0000313" key="1">
    <source>
        <dbReference type="EMBL" id="OXM69342.1"/>
    </source>
</evidence>
<keyword evidence="2" id="KW-1185">Reference proteome</keyword>
<dbReference type="AlphaFoldDB" id="A0A229TDK7"/>
<dbReference type="RefSeq" id="WP_093946673.1">
    <property type="nucleotide sequence ID" value="NZ_NMUL01000007.1"/>
</dbReference>
<dbReference type="Proteomes" id="UP000215199">
    <property type="component" value="Unassembled WGS sequence"/>
</dbReference>
<reference evidence="2" key="1">
    <citation type="submission" date="2017-07" db="EMBL/GenBank/DDBJ databases">
        <title>Comparative genome mining reveals phylogenetic distribution patterns of secondary metabolites in Amycolatopsis.</title>
        <authorList>
            <person name="Adamek M."/>
            <person name="Alanjary M."/>
            <person name="Sales-Ortells H."/>
            <person name="Goodfellow M."/>
            <person name="Bull A.T."/>
            <person name="Kalinowski J."/>
            <person name="Ziemert N."/>
        </authorList>
    </citation>
    <scope>NUCLEOTIDE SEQUENCE [LARGE SCALE GENOMIC DNA]</scope>
    <source>
        <strain evidence="2">H5</strain>
    </source>
</reference>
<organism evidence="1 2">
    <name type="scientific">Amycolatopsis vastitatis</name>
    <dbReference type="NCBI Taxonomy" id="1905142"/>
    <lineage>
        <taxon>Bacteria</taxon>
        <taxon>Bacillati</taxon>
        <taxon>Actinomycetota</taxon>
        <taxon>Actinomycetes</taxon>
        <taxon>Pseudonocardiales</taxon>
        <taxon>Pseudonocardiaceae</taxon>
        <taxon>Amycolatopsis</taxon>
    </lineage>
</organism>
<comment type="caution">
    <text evidence="1">The sequence shown here is derived from an EMBL/GenBank/DDBJ whole genome shotgun (WGS) entry which is preliminary data.</text>
</comment>
<dbReference type="OrthoDB" id="3630297at2"/>
<proteinExistence type="predicted"/>
<sequence length="124" mass="13580">MDEHTHVGGGPPDALAVPTVVTIPWLEYRALVADAGHWRLFATSPHVAELLAEWDRRRATRDTSNAVAAAADWRAIASAPTYAELAARRAVATTDPLTPDQIRARTSESWARVQDWITARRTAA</sequence>
<gene>
    <name evidence="1" type="ORF">CF165_07360</name>
</gene>
<accession>A0A229TDK7</accession>
<dbReference type="EMBL" id="NMUL01000007">
    <property type="protein sequence ID" value="OXM69342.1"/>
    <property type="molecule type" value="Genomic_DNA"/>
</dbReference>
<protein>
    <submittedName>
        <fullName evidence="1">Uncharacterized protein</fullName>
    </submittedName>
</protein>